<dbReference type="Pfam" id="PF00034">
    <property type="entry name" value="Cytochrom_C"/>
    <property type="match status" value="1"/>
</dbReference>
<protein>
    <recommendedName>
        <fullName evidence="5">Cytochrome c domain-containing protein</fullName>
    </recommendedName>
</protein>
<sequence>PRYLGFKKAKEQVVFMYKTGAGSEIQTTILPTSKPNSFQQRIQLIGTGKLDYSPTNPETTEVKKVSDKELVVTISQDSIKQYELKIDKALAAKDVSAASGEVIFNKMACATCHSADGAKSHGPTLLGLAGSHRPIIGMKEKQLADDAYIRESILAPNKKVVEGFPPNYMPVFNLPENEVDSLLLYIKTFKNK</sequence>
<dbReference type="RefSeq" id="WP_206018685.1">
    <property type="nucleotide sequence ID" value="NZ_MQWA01000001.1"/>
</dbReference>
<dbReference type="PROSITE" id="PS51007">
    <property type="entry name" value="CYTC"/>
    <property type="match status" value="1"/>
</dbReference>
<evidence type="ECO:0000313" key="6">
    <source>
        <dbReference type="EMBL" id="PQJ27268.1"/>
    </source>
</evidence>
<feature type="non-terminal residue" evidence="6">
    <location>
        <position position="1"/>
    </location>
</feature>
<organism evidence="6 7">
    <name type="scientific">Rubritalea profundi</name>
    <dbReference type="NCBI Taxonomy" id="1658618"/>
    <lineage>
        <taxon>Bacteria</taxon>
        <taxon>Pseudomonadati</taxon>
        <taxon>Verrucomicrobiota</taxon>
        <taxon>Verrucomicrobiia</taxon>
        <taxon>Verrucomicrobiales</taxon>
        <taxon>Rubritaleaceae</taxon>
        <taxon>Rubritalea</taxon>
    </lineage>
</organism>
<proteinExistence type="predicted"/>
<keyword evidence="7" id="KW-1185">Reference proteome</keyword>
<dbReference type="InterPro" id="IPR009056">
    <property type="entry name" value="Cyt_c-like_dom"/>
</dbReference>
<evidence type="ECO:0000259" key="5">
    <source>
        <dbReference type="PROSITE" id="PS51007"/>
    </source>
</evidence>
<name>A0A2S7TX18_9BACT</name>
<dbReference type="GO" id="GO:0009055">
    <property type="term" value="F:electron transfer activity"/>
    <property type="evidence" value="ECO:0007669"/>
    <property type="project" value="InterPro"/>
</dbReference>
<dbReference type="InterPro" id="IPR036909">
    <property type="entry name" value="Cyt_c-like_dom_sf"/>
</dbReference>
<dbReference type="SUPFAM" id="SSF46626">
    <property type="entry name" value="Cytochrome c"/>
    <property type="match status" value="1"/>
</dbReference>
<feature type="domain" description="Cytochrome c" evidence="5">
    <location>
        <begin position="95"/>
        <end position="190"/>
    </location>
</feature>
<evidence type="ECO:0000256" key="3">
    <source>
        <dbReference type="ARBA" id="ARBA00023004"/>
    </source>
</evidence>
<dbReference type="Proteomes" id="UP000239907">
    <property type="component" value="Unassembled WGS sequence"/>
</dbReference>
<evidence type="ECO:0000256" key="4">
    <source>
        <dbReference type="PROSITE-ProRule" id="PRU00433"/>
    </source>
</evidence>
<dbReference type="Gene3D" id="1.10.760.10">
    <property type="entry name" value="Cytochrome c-like domain"/>
    <property type="match status" value="1"/>
</dbReference>
<reference evidence="6 7" key="1">
    <citation type="submission" date="2016-12" db="EMBL/GenBank/DDBJ databases">
        <title>Study of bacterial adaptation to deep sea.</title>
        <authorList>
            <person name="Song J."/>
            <person name="Yoshizawa S."/>
            <person name="Kogure K."/>
        </authorList>
    </citation>
    <scope>NUCLEOTIDE SEQUENCE [LARGE SCALE GENOMIC DNA]</scope>
    <source>
        <strain evidence="6 7">SAORIC-165</strain>
    </source>
</reference>
<dbReference type="AlphaFoldDB" id="A0A2S7TX18"/>
<accession>A0A2S7TX18</accession>
<gene>
    <name evidence="6" type="ORF">BSZ32_01335</name>
</gene>
<keyword evidence="1 4" id="KW-0349">Heme</keyword>
<dbReference type="EMBL" id="MQWA01000001">
    <property type="protein sequence ID" value="PQJ27268.1"/>
    <property type="molecule type" value="Genomic_DNA"/>
</dbReference>
<keyword evidence="3 4" id="KW-0408">Iron</keyword>
<evidence type="ECO:0000256" key="2">
    <source>
        <dbReference type="ARBA" id="ARBA00022723"/>
    </source>
</evidence>
<evidence type="ECO:0000256" key="1">
    <source>
        <dbReference type="ARBA" id="ARBA00022617"/>
    </source>
</evidence>
<comment type="caution">
    <text evidence="6">The sequence shown here is derived from an EMBL/GenBank/DDBJ whole genome shotgun (WGS) entry which is preliminary data.</text>
</comment>
<dbReference type="GO" id="GO:0046872">
    <property type="term" value="F:metal ion binding"/>
    <property type="evidence" value="ECO:0007669"/>
    <property type="project" value="UniProtKB-KW"/>
</dbReference>
<evidence type="ECO:0000313" key="7">
    <source>
        <dbReference type="Proteomes" id="UP000239907"/>
    </source>
</evidence>
<keyword evidence="2 4" id="KW-0479">Metal-binding</keyword>
<dbReference type="GO" id="GO:0020037">
    <property type="term" value="F:heme binding"/>
    <property type="evidence" value="ECO:0007669"/>
    <property type="project" value="InterPro"/>
</dbReference>